<feature type="region of interest" description="Disordered" evidence="2">
    <location>
        <begin position="200"/>
        <end position="227"/>
    </location>
</feature>
<evidence type="ECO:0000259" key="3">
    <source>
        <dbReference type="PROSITE" id="PS50158"/>
    </source>
</evidence>
<protein>
    <recommendedName>
        <fullName evidence="3">CCHC-type domain-containing protein</fullName>
    </recommendedName>
</protein>
<dbReference type="GO" id="GO:0003676">
    <property type="term" value="F:nucleic acid binding"/>
    <property type="evidence" value="ECO:0007669"/>
    <property type="project" value="InterPro"/>
</dbReference>
<evidence type="ECO:0000313" key="5">
    <source>
        <dbReference type="Proteomes" id="UP001141806"/>
    </source>
</evidence>
<proteinExistence type="predicted"/>
<dbReference type="GO" id="GO:0008270">
    <property type="term" value="F:zinc ion binding"/>
    <property type="evidence" value="ECO:0007669"/>
    <property type="project" value="UniProtKB-KW"/>
</dbReference>
<organism evidence="4 5">
    <name type="scientific">Protea cynaroides</name>
    <dbReference type="NCBI Taxonomy" id="273540"/>
    <lineage>
        <taxon>Eukaryota</taxon>
        <taxon>Viridiplantae</taxon>
        <taxon>Streptophyta</taxon>
        <taxon>Embryophyta</taxon>
        <taxon>Tracheophyta</taxon>
        <taxon>Spermatophyta</taxon>
        <taxon>Magnoliopsida</taxon>
        <taxon>Proteales</taxon>
        <taxon>Proteaceae</taxon>
        <taxon>Protea</taxon>
    </lineage>
</organism>
<dbReference type="InterPro" id="IPR001878">
    <property type="entry name" value="Znf_CCHC"/>
</dbReference>
<feature type="domain" description="CCHC-type" evidence="3">
    <location>
        <begin position="186"/>
        <end position="199"/>
    </location>
</feature>
<keyword evidence="5" id="KW-1185">Reference proteome</keyword>
<reference evidence="4" key="1">
    <citation type="journal article" date="2023" name="Plant J.">
        <title>The genome of the king protea, Protea cynaroides.</title>
        <authorList>
            <person name="Chang J."/>
            <person name="Duong T.A."/>
            <person name="Schoeman C."/>
            <person name="Ma X."/>
            <person name="Roodt D."/>
            <person name="Barker N."/>
            <person name="Li Z."/>
            <person name="Van de Peer Y."/>
            <person name="Mizrachi E."/>
        </authorList>
    </citation>
    <scope>NUCLEOTIDE SEQUENCE</scope>
    <source>
        <tissue evidence="4">Young leaves</tissue>
    </source>
</reference>
<gene>
    <name evidence="4" type="ORF">NE237_015086</name>
</gene>
<evidence type="ECO:0000313" key="4">
    <source>
        <dbReference type="EMBL" id="KAJ4968385.1"/>
    </source>
</evidence>
<dbReference type="AlphaFoldDB" id="A0A9Q0QQQ8"/>
<dbReference type="OrthoDB" id="1751882at2759"/>
<comment type="caution">
    <text evidence="4">The sequence shown here is derived from an EMBL/GenBank/DDBJ whole genome shotgun (WGS) entry which is preliminary data.</text>
</comment>
<dbReference type="PROSITE" id="PS50158">
    <property type="entry name" value="ZF_CCHC"/>
    <property type="match status" value="1"/>
</dbReference>
<accession>A0A9Q0QQQ8</accession>
<sequence>MPPIRELRISNPAPHPSPSASSQEEHATQREGVQGANVPPAPQMPRVPGINNQELMAEFARFLEQRRREDRAALEIPMRVEPLGAQKPSVFKGTTSDIVQAVEWICEMADIFKAMDMSEEHKVIYAAQVCKGAAPGKFLGKRYMESKRNTSNKKFKKGFDIYYDKPQCPKCHKRHLGECRMGMGVCYRCGEKGPMAKDCNAPPKDTIGQQGSNRKPAKGAVGQRQRENSRVFAVIAENAERGPNVVAGKIL</sequence>
<dbReference type="EMBL" id="JAMYWD010000006">
    <property type="protein sequence ID" value="KAJ4968385.1"/>
    <property type="molecule type" value="Genomic_DNA"/>
</dbReference>
<evidence type="ECO:0000256" key="2">
    <source>
        <dbReference type="SAM" id="MobiDB-lite"/>
    </source>
</evidence>
<keyword evidence="1" id="KW-0863">Zinc-finger</keyword>
<keyword evidence="1" id="KW-0479">Metal-binding</keyword>
<feature type="region of interest" description="Disordered" evidence="2">
    <location>
        <begin position="1"/>
        <end position="48"/>
    </location>
</feature>
<dbReference type="Proteomes" id="UP001141806">
    <property type="component" value="Unassembled WGS sequence"/>
</dbReference>
<name>A0A9Q0QQQ8_9MAGN</name>
<evidence type="ECO:0000256" key="1">
    <source>
        <dbReference type="PROSITE-ProRule" id="PRU00047"/>
    </source>
</evidence>
<keyword evidence="1" id="KW-0862">Zinc</keyword>